<dbReference type="InterPro" id="IPR013783">
    <property type="entry name" value="Ig-like_fold"/>
</dbReference>
<evidence type="ECO:0000313" key="9">
    <source>
        <dbReference type="WBParaSite" id="SBAD_0000554001-mRNA-1"/>
    </source>
</evidence>
<organism evidence="9">
    <name type="scientific">Soboliphyme baturini</name>
    <dbReference type="NCBI Taxonomy" id="241478"/>
    <lineage>
        <taxon>Eukaryota</taxon>
        <taxon>Metazoa</taxon>
        <taxon>Ecdysozoa</taxon>
        <taxon>Nematoda</taxon>
        <taxon>Enoplea</taxon>
        <taxon>Dorylaimia</taxon>
        <taxon>Dioctophymatida</taxon>
        <taxon>Dioctophymatoidea</taxon>
        <taxon>Soboliphymatidae</taxon>
        <taxon>Soboliphyme</taxon>
    </lineage>
</organism>
<dbReference type="GO" id="GO:0005520">
    <property type="term" value="F:insulin-like growth factor binding"/>
    <property type="evidence" value="ECO:0007669"/>
    <property type="project" value="InterPro"/>
</dbReference>
<dbReference type="PROSITE" id="PS51323">
    <property type="entry name" value="IGFBP_N_2"/>
    <property type="match status" value="1"/>
</dbReference>
<evidence type="ECO:0000256" key="4">
    <source>
        <dbReference type="ARBA" id="ARBA00023157"/>
    </source>
</evidence>
<dbReference type="Gene3D" id="4.10.40.20">
    <property type="match status" value="1"/>
</dbReference>
<dbReference type="Gene3D" id="2.60.40.10">
    <property type="entry name" value="Immunoglobulins"/>
    <property type="match status" value="1"/>
</dbReference>
<dbReference type="InterPro" id="IPR011390">
    <property type="entry name" value="IGFBP_rP_mac25"/>
</dbReference>
<feature type="domain" description="IGFBP N-terminal" evidence="6">
    <location>
        <begin position="25"/>
        <end position="94"/>
    </location>
</feature>
<accession>A0A183INX7</accession>
<name>A0A183INX7_9BILA</name>
<comment type="subcellular location">
    <subcellularLocation>
        <location evidence="1">Secreted</location>
    </subcellularLocation>
</comment>
<feature type="signal peptide" evidence="5">
    <location>
        <begin position="1"/>
        <end position="25"/>
    </location>
</feature>
<dbReference type="SUPFAM" id="SSF57184">
    <property type="entry name" value="Growth factor receptor domain"/>
    <property type="match status" value="1"/>
</dbReference>
<sequence length="180" mass="19621">MSLPLLTKLATGLLLWVSLNTVSFAVEPCGRCDESACDTSPKLCPSGMVRDRCDCCQVCGLNDGEECDVDVVNDQRGYFARKRYSPVHGRCGNHLKCIVQEPNEEVKRVTDSAKCVCDDLKKSVQARGGPENYEISAWVQIEKMSPEDVGTYTCIAKNKLGKSTASCTVVIQSGTQSAFL</sequence>
<reference evidence="9" key="1">
    <citation type="submission" date="2016-06" db="UniProtKB">
        <authorList>
            <consortium name="WormBaseParasite"/>
        </authorList>
    </citation>
    <scope>IDENTIFICATION</scope>
</reference>
<dbReference type="WBParaSite" id="SBAD_0000554001-mRNA-1">
    <property type="protein sequence ID" value="SBAD_0000554001-mRNA-1"/>
    <property type="gene ID" value="SBAD_0000554001"/>
</dbReference>
<feature type="chain" id="PRO_5043140130" evidence="5">
    <location>
        <begin position="26"/>
        <end position="180"/>
    </location>
</feature>
<dbReference type="OrthoDB" id="5985519at2759"/>
<evidence type="ECO:0000256" key="5">
    <source>
        <dbReference type="SAM" id="SignalP"/>
    </source>
</evidence>
<evidence type="ECO:0000256" key="3">
    <source>
        <dbReference type="ARBA" id="ARBA00022729"/>
    </source>
</evidence>
<dbReference type="PANTHER" id="PTHR14186:SF26">
    <property type="entry name" value="KAZAL TYPE SERINE PEPTIDASE INHIBITOR DOMAIN 1"/>
    <property type="match status" value="1"/>
</dbReference>
<evidence type="ECO:0000256" key="1">
    <source>
        <dbReference type="ARBA" id="ARBA00004613"/>
    </source>
</evidence>
<keyword evidence="3 5" id="KW-0732">Signal</keyword>
<evidence type="ECO:0000256" key="2">
    <source>
        <dbReference type="ARBA" id="ARBA00022525"/>
    </source>
</evidence>
<dbReference type="SUPFAM" id="SSF48726">
    <property type="entry name" value="Immunoglobulin"/>
    <property type="match status" value="1"/>
</dbReference>
<dbReference type="GO" id="GO:0005615">
    <property type="term" value="C:extracellular space"/>
    <property type="evidence" value="ECO:0007669"/>
    <property type="project" value="TreeGrafter"/>
</dbReference>
<dbReference type="EMBL" id="UZAM01008912">
    <property type="protein sequence ID" value="VDP06919.1"/>
    <property type="molecule type" value="Genomic_DNA"/>
</dbReference>
<dbReference type="PANTHER" id="PTHR14186">
    <property type="entry name" value="INSULIN-LIKE GROWTH FACTOR BINDING PROTEIN-RELATED"/>
    <property type="match status" value="1"/>
</dbReference>
<dbReference type="GO" id="GO:0001558">
    <property type="term" value="P:regulation of cell growth"/>
    <property type="evidence" value="ECO:0007669"/>
    <property type="project" value="InterPro"/>
</dbReference>
<dbReference type="GO" id="GO:0009966">
    <property type="term" value="P:regulation of signal transduction"/>
    <property type="evidence" value="ECO:0007669"/>
    <property type="project" value="TreeGrafter"/>
</dbReference>
<dbReference type="InterPro" id="IPR009030">
    <property type="entry name" value="Growth_fac_rcpt_cys_sf"/>
</dbReference>
<dbReference type="InterPro" id="IPR000867">
    <property type="entry name" value="IGFBP-like"/>
</dbReference>
<reference evidence="7 8" key="2">
    <citation type="submission" date="2018-11" db="EMBL/GenBank/DDBJ databases">
        <authorList>
            <consortium name="Pathogen Informatics"/>
        </authorList>
    </citation>
    <scope>NUCLEOTIDE SEQUENCE [LARGE SCALE GENOMIC DNA]</scope>
</reference>
<keyword evidence="4" id="KW-1015">Disulfide bond</keyword>
<proteinExistence type="predicted"/>
<evidence type="ECO:0000259" key="6">
    <source>
        <dbReference type="PROSITE" id="PS51323"/>
    </source>
</evidence>
<keyword evidence="8" id="KW-1185">Reference proteome</keyword>
<evidence type="ECO:0000313" key="7">
    <source>
        <dbReference type="EMBL" id="VDP06919.1"/>
    </source>
</evidence>
<dbReference type="InterPro" id="IPR013098">
    <property type="entry name" value="Ig_I-set"/>
</dbReference>
<protein>
    <submittedName>
        <fullName evidence="9">IGFBP N-terminal domain-containing protein</fullName>
    </submittedName>
</protein>
<evidence type="ECO:0000313" key="8">
    <source>
        <dbReference type="Proteomes" id="UP000270296"/>
    </source>
</evidence>
<dbReference type="InterPro" id="IPR036179">
    <property type="entry name" value="Ig-like_dom_sf"/>
</dbReference>
<dbReference type="Pfam" id="PF07679">
    <property type="entry name" value="I-set"/>
    <property type="match status" value="1"/>
</dbReference>
<dbReference type="AlphaFoldDB" id="A0A183INX7"/>
<keyword evidence="2" id="KW-0964">Secreted</keyword>
<dbReference type="Proteomes" id="UP000270296">
    <property type="component" value="Unassembled WGS sequence"/>
</dbReference>
<dbReference type="Pfam" id="PF00219">
    <property type="entry name" value="IGFBP"/>
    <property type="match status" value="1"/>
</dbReference>
<gene>
    <name evidence="7" type="ORF">SBAD_LOCUS5324</name>
</gene>